<dbReference type="InterPro" id="IPR006195">
    <property type="entry name" value="aa-tRNA-synth_II"/>
</dbReference>
<dbReference type="Proteomes" id="UP000606974">
    <property type="component" value="Unassembled WGS sequence"/>
</dbReference>
<evidence type="ECO:0000256" key="3">
    <source>
        <dbReference type="ARBA" id="ARBA00012814"/>
    </source>
</evidence>
<evidence type="ECO:0000256" key="9">
    <source>
        <dbReference type="ARBA" id="ARBA00023128"/>
    </source>
</evidence>
<evidence type="ECO:0000313" key="18">
    <source>
        <dbReference type="EMBL" id="KAF7507552.1"/>
    </source>
</evidence>
<dbReference type="PANTHER" id="PTHR11538">
    <property type="entry name" value="PHENYLALANYL-TRNA SYNTHETASE"/>
    <property type="match status" value="1"/>
</dbReference>
<keyword evidence="8" id="KW-0809">Transit peptide</keyword>
<dbReference type="InterPro" id="IPR005121">
    <property type="entry name" value="Fdx_antiC-bd"/>
</dbReference>
<comment type="caution">
    <text evidence="18">The sequence shown here is derived from an EMBL/GenBank/DDBJ whole genome shotgun (WGS) entry which is preliminary data.</text>
</comment>
<dbReference type="InterPro" id="IPR004530">
    <property type="entry name" value="Phe-tRNA-synth_IIc_mito"/>
</dbReference>
<dbReference type="PANTHER" id="PTHR11538:SF41">
    <property type="entry name" value="PHENYLALANINE--TRNA LIGASE, MITOCHONDRIAL"/>
    <property type="match status" value="1"/>
</dbReference>
<protein>
    <recommendedName>
        <fullName evidence="14">Phenylalanine--tRNA ligase, mitochondrial</fullName>
        <ecNumber evidence="3">6.1.1.20</ecNumber>
    </recommendedName>
    <alternativeName>
        <fullName evidence="11">Phenylalanyl-tRNA synthetase</fullName>
    </alternativeName>
</protein>
<comment type="catalytic activity">
    <reaction evidence="12">
        <text>tRNA(Phe) + L-phenylalanine + ATP = L-phenylalanyl-tRNA(Phe) + AMP + diphosphate + H(+)</text>
        <dbReference type="Rhea" id="RHEA:19413"/>
        <dbReference type="Rhea" id="RHEA-COMP:9668"/>
        <dbReference type="Rhea" id="RHEA-COMP:9699"/>
        <dbReference type="ChEBI" id="CHEBI:15378"/>
        <dbReference type="ChEBI" id="CHEBI:30616"/>
        <dbReference type="ChEBI" id="CHEBI:33019"/>
        <dbReference type="ChEBI" id="CHEBI:58095"/>
        <dbReference type="ChEBI" id="CHEBI:78442"/>
        <dbReference type="ChEBI" id="CHEBI:78531"/>
        <dbReference type="ChEBI" id="CHEBI:456215"/>
        <dbReference type="EC" id="6.1.1.20"/>
    </reaction>
</comment>
<evidence type="ECO:0000256" key="15">
    <source>
        <dbReference type="SAM" id="MobiDB-lite"/>
    </source>
</evidence>
<dbReference type="GO" id="GO:0005524">
    <property type="term" value="F:ATP binding"/>
    <property type="evidence" value="ECO:0007669"/>
    <property type="project" value="UniProtKB-KW"/>
</dbReference>
<evidence type="ECO:0000256" key="6">
    <source>
        <dbReference type="ARBA" id="ARBA00022840"/>
    </source>
</evidence>
<dbReference type="GO" id="GO:0004826">
    <property type="term" value="F:phenylalanine-tRNA ligase activity"/>
    <property type="evidence" value="ECO:0007669"/>
    <property type="project" value="UniProtKB-EC"/>
</dbReference>
<dbReference type="SMART" id="SM00896">
    <property type="entry name" value="FDX-ACB"/>
    <property type="match status" value="1"/>
</dbReference>
<dbReference type="OrthoDB" id="4457at2759"/>
<evidence type="ECO:0000256" key="4">
    <source>
        <dbReference type="ARBA" id="ARBA00022598"/>
    </source>
</evidence>
<keyword evidence="10" id="KW-0030">Aminoacyl-tRNA synthetase</keyword>
<keyword evidence="19" id="KW-1185">Reference proteome</keyword>
<dbReference type="SUPFAM" id="SSF55681">
    <property type="entry name" value="Class II aaRS and biotin synthetases"/>
    <property type="match status" value="1"/>
</dbReference>
<dbReference type="GO" id="GO:0006432">
    <property type="term" value="P:phenylalanyl-tRNA aminoacylation"/>
    <property type="evidence" value="ECO:0007669"/>
    <property type="project" value="InterPro"/>
</dbReference>
<feature type="compositionally biased region" description="Low complexity" evidence="15">
    <location>
        <begin position="552"/>
        <end position="570"/>
    </location>
</feature>
<dbReference type="EMBL" id="JAACFV010000067">
    <property type="protein sequence ID" value="KAF7507552.1"/>
    <property type="molecule type" value="Genomic_DNA"/>
</dbReference>
<evidence type="ECO:0000256" key="10">
    <source>
        <dbReference type="ARBA" id="ARBA00023146"/>
    </source>
</evidence>
<dbReference type="InterPro" id="IPR036690">
    <property type="entry name" value="Fdx_antiC-bd_sf"/>
</dbReference>
<dbReference type="SUPFAM" id="SSF54991">
    <property type="entry name" value="Anticodon-binding domain of PheRS"/>
    <property type="match status" value="1"/>
</dbReference>
<gene>
    <name evidence="18" type="ORF">GJ744_010343</name>
</gene>
<keyword evidence="5" id="KW-0547">Nucleotide-binding</keyword>
<evidence type="ECO:0000256" key="5">
    <source>
        <dbReference type="ARBA" id="ARBA00022741"/>
    </source>
</evidence>
<sequence>MEIYAASPRTSTIKPRDSFVHSFIHQQANGGLVFHVCQVGLQEAVSLSPCLPLSISPRLPPMRLLFTGRAVRASRKFLSPVTPLRWNSTAAAASEDAPTNPRPVIQRTRRGYNSFLFRTIDISPEGTEGTTTEDDAFNAPSHQRPARNHTFSGEVGSAVVISQCSYRTDSTSNLSPSILKLLDRRLYAQRDHPIAITRKLIESVFTQPTFQHYIASNPVVSTAANFDALGFPADHPGRSTTDSYYVNKDHVLRTHTSAYQHAAFQAMKQKHETPYGYTICADVFRRDSIDRSHFPVFHQMEGARLWRHSKTDSQGFPISYYQGYLRRMEIIRQSLGELARPPVDVDDPNPHFHEVRNPKQPTHQHQEIRLVASHLKRTLELLVAKVFDAAKQAAIASGHLDANGAQEPLKVRWVEAYFPFTSPSYELEVHWQGEWLELLGCGVVQQALLDDAGVGDRIGWAWGIGIERLAMILFGIPDIRLFWSEDPRFLNQFRAGQITRFEPFSKYPACYKDVAFWIGSSAAAAAAAAASPPAEEHHHKTLGDTGSDPGLAAAAGGNSTHAAAAPTETQPTAFHENDVMEIVRDVAGSLVEDVKLVDEFVHPTSGRKSLCYRINYRSLERTLTNEETNWLHREVARRLVADLGVELR</sequence>
<dbReference type="Pfam" id="PF01409">
    <property type="entry name" value="tRNA-synt_2d"/>
    <property type="match status" value="2"/>
</dbReference>
<evidence type="ECO:0000259" key="17">
    <source>
        <dbReference type="PROSITE" id="PS51447"/>
    </source>
</evidence>
<evidence type="ECO:0000313" key="19">
    <source>
        <dbReference type="Proteomes" id="UP000606974"/>
    </source>
</evidence>
<dbReference type="Gene3D" id="3.30.70.380">
    <property type="entry name" value="Ferrodoxin-fold anticodon-binding domain"/>
    <property type="match status" value="1"/>
</dbReference>
<dbReference type="FunFam" id="3.30.930.10:FF:000053">
    <property type="entry name" value="Phenylalanyl-tRNA synthetase mitochondrial"/>
    <property type="match status" value="1"/>
</dbReference>
<comment type="subcellular location">
    <subcellularLocation>
        <location evidence="1">Mitochondrion matrix</location>
    </subcellularLocation>
</comment>
<evidence type="ECO:0000256" key="2">
    <source>
        <dbReference type="ARBA" id="ARBA00008226"/>
    </source>
</evidence>
<reference evidence="18" key="1">
    <citation type="submission" date="2020-02" db="EMBL/GenBank/DDBJ databases">
        <authorList>
            <person name="Palmer J.M."/>
        </authorList>
    </citation>
    <scope>NUCLEOTIDE SEQUENCE</scope>
    <source>
        <strain evidence="18">EPUS1.4</strain>
        <tissue evidence="18">Thallus</tissue>
    </source>
</reference>
<accession>A0A8H7E316</accession>
<dbReference type="InterPro" id="IPR045864">
    <property type="entry name" value="aa-tRNA-synth_II/BPL/LPL"/>
</dbReference>
<evidence type="ECO:0000256" key="1">
    <source>
        <dbReference type="ARBA" id="ARBA00004305"/>
    </source>
</evidence>
<proteinExistence type="inferred from homology"/>
<evidence type="ECO:0000256" key="8">
    <source>
        <dbReference type="ARBA" id="ARBA00022946"/>
    </source>
</evidence>
<comment type="function">
    <text evidence="13">Is responsible for the charging of tRNA(Phe) with phenylalanine in mitochondrial translation.</text>
</comment>
<feature type="domain" description="FDX-ACB" evidence="17">
    <location>
        <begin position="505"/>
        <end position="648"/>
    </location>
</feature>
<dbReference type="Gene3D" id="3.30.930.10">
    <property type="entry name" value="Bira Bifunctional Protein, Domain 2"/>
    <property type="match status" value="1"/>
</dbReference>
<dbReference type="GO" id="GO:0000049">
    <property type="term" value="F:tRNA binding"/>
    <property type="evidence" value="ECO:0007669"/>
    <property type="project" value="InterPro"/>
</dbReference>
<feature type="domain" description="Aminoacyl-transfer RNA synthetases class-II family profile" evidence="16">
    <location>
        <begin position="218"/>
        <end position="503"/>
    </location>
</feature>
<keyword evidence="6" id="KW-0067">ATP-binding</keyword>
<dbReference type="Pfam" id="PF03147">
    <property type="entry name" value="FDX-ACB"/>
    <property type="match status" value="1"/>
</dbReference>
<evidence type="ECO:0000256" key="12">
    <source>
        <dbReference type="ARBA" id="ARBA00049255"/>
    </source>
</evidence>
<dbReference type="NCBIfam" id="TIGR00469">
    <property type="entry name" value="pheS_mito"/>
    <property type="match status" value="1"/>
</dbReference>
<dbReference type="PROSITE" id="PS50862">
    <property type="entry name" value="AA_TRNA_LIGASE_II"/>
    <property type="match status" value="1"/>
</dbReference>
<dbReference type="PROSITE" id="PS51447">
    <property type="entry name" value="FDX_ACB"/>
    <property type="match status" value="1"/>
</dbReference>
<evidence type="ECO:0000259" key="16">
    <source>
        <dbReference type="PROSITE" id="PS50862"/>
    </source>
</evidence>
<dbReference type="AlphaFoldDB" id="A0A8H7E316"/>
<dbReference type="FunFam" id="3.30.70.380:FF:000002">
    <property type="entry name" value="phenylalanine--tRNA ligase, mitochondrial"/>
    <property type="match status" value="1"/>
</dbReference>
<dbReference type="EC" id="6.1.1.20" evidence="3"/>
<dbReference type="GO" id="GO:0005759">
    <property type="term" value="C:mitochondrial matrix"/>
    <property type="evidence" value="ECO:0007669"/>
    <property type="project" value="UniProtKB-SubCell"/>
</dbReference>
<keyword evidence="9" id="KW-0496">Mitochondrion</keyword>
<dbReference type="CDD" id="cd00496">
    <property type="entry name" value="PheRS_alpha_core"/>
    <property type="match status" value="1"/>
</dbReference>
<evidence type="ECO:0000256" key="14">
    <source>
        <dbReference type="ARBA" id="ARBA00073229"/>
    </source>
</evidence>
<evidence type="ECO:0000256" key="13">
    <source>
        <dbReference type="ARBA" id="ARBA00057761"/>
    </source>
</evidence>
<organism evidence="18 19">
    <name type="scientific">Endocarpon pusillum</name>
    <dbReference type="NCBI Taxonomy" id="364733"/>
    <lineage>
        <taxon>Eukaryota</taxon>
        <taxon>Fungi</taxon>
        <taxon>Dikarya</taxon>
        <taxon>Ascomycota</taxon>
        <taxon>Pezizomycotina</taxon>
        <taxon>Eurotiomycetes</taxon>
        <taxon>Chaetothyriomycetidae</taxon>
        <taxon>Verrucariales</taxon>
        <taxon>Verrucariaceae</taxon>
        <taxon>Endocarpon</taxon>
    </lineage>
</organism>
<keyword evidence="4" id="KW-0436">Ligase</keyword>
<feature type="region of interest" description="Disordered" evidence="15">
    <location>
        <begin position="529"/>
        <end position="570"/>
    </location>
</feature>
<keyword evidence="7" id="KW-0648">Protein biosynthesis</keyword>
<comment type="similarity">
    <text evidence="2">Belongs to the class-II aminoacyl-tRNA synthetase family.</text>
</comment>
<evidence type="ECO:0000256" key="7">
    <source>
        <dbReference type="ARBA" id="ARBA00022917"/>
    </source>
</evidence>
<evidence type="ECO:0000256" key="11">
    <source>
        <dbReference type="ARBA" id="ARBA00031194"/>
    </source>
</evidence>
<name>A0A8H7E316_9EURO</name>
<dbReference type="InterPro" id="IPR002319">
    <property type="entry name" value="Phenylalanyl-tRNA_Synthase"/>
</dbReference>